<accession>A0A368XVA0</accession>
<keyword evidence="2 6" id="KW-0732">Signal</keyword>
<evidence type="ECO:0000256" key="2">
    <source>
        <dbReference type="ARBA" id="ARBA00022729"/>
    </source>
</evidence>
<keyword evidence="1" id="KW-1003">Cell membrane</keyword>
<feature type="chain" id="PRO_5039444269" evidence="6">
    <location>
        <begin position="25"/>
        <end position="507"/>
    </location>
</feature>
<dbReference type="AlphaFoldDB" id="A0A368XVA0"/>
<keyword evidence="8" id="KW-1185">Reference proteome</keyword>
<organism evidence="7 8">
    <name type="scientific">Saliterribacillus persicus</name>
    <dbReference type="NCBI Taxonomy" id="930114"/>
    <lineage>
        <taxon>Bacteria</taxon>
        <taxon>Bacillati</taxon>
        <taxon>Bacillota</taxon>
        <taxon>Bacilli</taxon>
        <taxon>Bacillales</taxon>
        <taxon>Bacillaceae</taxon>
        <taxon>Saliterribacillus</taxon>
    </lineage>
</organism>
<dbReference type="InterPro" id="IPR050490">
    <property type="entry name" value="Bact_solute-bd_prot1"/>
</dbReference>
<evidence type="ECO:0000313" key="8">
    <source>
        <dbReference type="Proteomes" id="UP000252585"/>
    </source>
</evidence>
<dbReference type="RefSeq" id="WP_114352604.1">
    <property type="nucleotide sequence ID" value="NZ_QPJJ01000005.1"/>
</dbReference>
<dbReference type="PROSITE" id="PS51257">
    <property type="entry name" value="PROKAR_LIPOPROTEIN"/>
    <property type="match status" value="1"/>
</dbReference>
<evidence type="ECO:0000256" key="3">
    <source>
        <dbReference type="ARBA" id="ARBA00023136"/>
    </source>
</evidence>
<dbReference type="PANTHER" id="PTHR43649:SF33">
    <property type="entry name" value="POLYGALACTURONAN_RHAMNOGALACTURONAN-BINDING PROTEIN YTCQ"/>
    <property type="match status" value="1"/>
</dbReference>
<dbReference type="PANTHER" id="PTHR43649">
    <property type="entry name" value="ARABINOSE-BINDING PROTEIN-RELATED"/>
    <property type="match status" value="1"/>
</dbReference>
<dbReference type="Pfam" id="PF01547">
    <property type="entry name" value="SBP_bac_1"/>
    <property type="match status" value="1"/>
</dbReference>
<evidence type="ECO:0000313" key="7">
    <source>
        <dbReference type="EMBL" id="RCW72010.1"/>
    </source>
</evidence>
<keyword evidence="3" id="KW-0472">Membrane</keyword>
<comment type="caution">
    <text evidence="7">The sequence shown here is derived from an EMBL/GenBank/DDBJ whole genome shotgun (WGS) entry which is preliminary data.</text>
</comment>
<dbReference type="EMBL" id="QPJJ01000005">
    <property type="protein sequence ID" value="RCW72010.1"/>
    <property type="molecule type" value="Genomic_DNA"/>
</dbReference>
<keyword evidence="4" id="KW-0564">Palmitate</keyword>
<dbReference type="Proteomes" id="UP000252585">
    <property type="component" value="Unassembled WGS sequence"/>
</dbReference>
<name>A0A368XVA0_9BACI</name>
<evidence type="ECO:0000256" key="6">
    <source>
        <dbReference type="SAM" id="SignalP"/>
    </source>
</evidence>
<dbReference type="Gene3D" id="3.40.190.10">
    <property type="entry name" value="Periplasmic binding protein-like II"/>
    <property type="match status" value="2"/>
</dbReference>
<feature type="signal peptide" evidence="6">
    <location>
        <begin position="1"/>
        <end position="24"/>
    </location>
</feature>
<keyword evidence="5" id="KW-0449">Lipoprotein</keyword>
<reference evidence="7 8" key="1">
    <citation type="submission" date="2018-07" db="EMBL/GenBank/DDBJ databases">
        <title>Genomic Encyclopedia of Type Strains, Phase IV (KMG-IV): sequencing the most valuable type-strain genomes for metagenomic binning, comparative biology and taxonomic classification.</title>
        <authorList>
            <person name="Goeker M."/>
        </authorList>
    </citation>
    <scope>NUCLEOTIDE SEQUENCE [LARGE SCALE GENOMIC DNA]</scope>
    <source>
        <strain evidence="7 8">DSM 27696</strain>
    </source>
</reference>
<dbReference type="OrthoDB" id="9787283at2"/>
<evidence type="ECO:0000256" key="1">
    <source>
        <dbReference type="ARBA" id="ARBA00022475"/>
    </source>
</evidence>
<dbReference type="SUPFAM" id="SSF53850">
    <property type="entry name" value="Periplasmic binding protein-like II"/>
    <property type="match status" value="1"/>
</dbReference>
<dbReference type="InterPro" id="IPR006059">
    <property type="entry name" value="SBP"/>
</dbReference>
<evidence type="ECO:0000256" key="4">
    <source>
        <dbReference type="ARBA" id="ARBA00023139"/>
    </source>
</evidence>
<sequence>MMKNKSKSLAALLFTLLLTLFLVACNEEEAGSENSGEENGESSGSDEAYDLSIMTTAFTPEPPTSDSPAWQAIEEYTNTNMDITFVPNSNYEERFNITLASGDLPDIILTGKTPSFINAVGDGAFWDLTDHIEDYENLSQMNDIVKNNISIDGKIYSIYRARPLGRMATSIRKDWLENLGMEMPTTTEEFYDVMHAFTHDDPDGNGKDDTIGQVVSEYPGPWNIMQTWFGVPNKWGIDENNELYPHFQAPEYKEALDYFKRMYDEGLVNEDFAVMDPAKWHDSFVKGEAGTVVDVADAATRNLNNMVKADPELEGSVDIFGSVEGPNGLFNLPTTGYSMMFAISKGSVETEEELHRVLDFIDKLSSEKGQRLAYNGVEGTHYEIEDGEYVPTEDQKLVYEYEDLNQLLTFVPENRYLEKPVTELKEKERQIQTENEDIVVANPAEPLVSEIYGRQGEQLDNIIEDARIQYIVGQIDESGLEEAEELWMNSGGKEYIEEINQLYQEAN</sequence>
<gene>
    <name evidence="7" type="ORF">DFR57_105195</name>
</gene>
<dbReference type="CDD" id="cd13580">
    <property type="entry name" value="PBP2_AlgQ_like_1"/>
    <property type="match status" value="1"/>
</dbReference>
<protein>
    <submittedName>
        <fullName evidence="7">Carbohydrate ABC transporter substrate-binding protein (CUT1 family)</fullName>
    </submittedName>
</protein>
<evidence type="ECO:0000256" key="5">
    <source>
        <dbReference type="ARBA" id="ARBA00023288"/>
    </source>
</evidence>
<proteinExistence type="predicted"/>